<evidence type="ECO:0000313" key="3">
    <source>
        <dbReference type="Proteomes" id="UP000309215"/>
    </source>
</evidence>
<keyword evidence="3" id="KW-1185">Reference proteome</keyword>
<dbReference type="InterPro" id="IPR051049">
    <property type="entry name" value="Dienelactone_hydrolase-like"/>
</dbReference>
<dbReference type="GO" id="GO:0016787">
    <property type="term" value="F:hydrolase activity"/>
    <property type="evidence" value="ECO:0007669"/>
    <property type="project" value="UniProtKB-KW"/>
</dbReference>
<dbReference type="InterPro" id="IPR002925">
    <property type="entry name" value="Dienelactn_hydro"/>
</dbReference>
<dbReference type="PANTHER" id="PTHR46623">
    <property type="entry name" value="CARBOXYMETHYLENEBUTENOLIDASE-RELATED"/>
    <property type="match status" value="1"/>
</dbReference>
<dbReference type="InterPro" id="IPR029058">
    <property type="entry name" value="AB_hydrolase_fold"/>
</dbReference>
<organism evidence="2 3">
    <name type="scientific">Polyangium fumosum</name>
    <dbReference type="NCBI Taxonomy" id="889272"/>
    <lineage>
        <taxon>Bacteria</taxon>
        <taxon>Pseudomonadati</taxon>
        <taxon>Myxococcota</taxon>
        <taxon>Polyangia</taxon>
        <taxon>Polyangiales</taxon>
        <taxon>Polyangiaceae</taxon>
        <taxon>Polyangium</taxon>
    </lineage>
</organism>
<feature type="domain" description="Dienelactone hydrolase" evidence="1">
    <location>
        <begin position="16"/>
        <end position="233"/>
    </location>
</feature>
<protein>
    <submittedName>
        <fullName evidence="2">Dienelactone hydrolase family protein</fullName>
    </submittedName>
</protein>
<dbReference type="EMBL" id="SSMQ01000002">
    <property type="protein sequence ID" value="TKD12658.1"/>
    <property type="molecule type" value="Genomic_DNA"/>
</dbReference>
<evidence type="ECO:0000259" key="1">
    <source>
        <dbReference type="Pfam" id="PF01738"/>
    </source>
</evidence>
<dbReference type="Pfam" id="PF01738">
    <property type="entry name" value="DLH"/>
    <property type="match status" value="1"/>
</dbReference>
<dbReference type="AlphaFoldDB" id="A0A4V5PNK1"/>
<dbReference type="PANTHER" id="PTHR46623:SF6">
    <property type="entry name" value="ALPHA_BETA-HYDROLASES SUPERFAMILY PROTEIN"/>
    <property type="match status" value="1"/>
</dbReference>
<name>A0A4V5PNK1_9BACT</name>
<proteinExistence type="predicted"/>
<dbReference type="Gene3D" id="3.40.50.1820">
    <property type="entry name" value="alpha/beta hydrolase"/>
    <property type="match status" value="1"/>
</dbReference>
<dbReference type="OrthoDB" id="9787933at2"/>
<accession>A0A4V5PNK1</accession>
<dbReference type="RefSeq" id="WP_136927295.1">
    <property type="nucleotide sequence ID" value="NZ_SSMQ01000002.1"/>
</dbReference>
<gene>
    <name evidence="2" type="ORF">E8A74_02585</name>
</gene>
<sequence>MDQREIRFPCDDGFSMRGILTLPDRPEPRPGLLLIYEVFGLNEEMKRVAREFAEAGYVVLIPDLFHRGPKLLCVAGAIRSIIKQRGRPIDDLDAARRYLASRPEVDGNRLGVVGFCMGGGFAVVLAMRGHYKVAAPFYGEIPEDLPSACPTVASFGGLDKPLRDAPERLRRNLARLGVPSDIKVYEDAGHSFFTRTEGAILQKIGPLLPMHAGYHEPSALDAKDRVLAFFQEHLDRVVERSTM</sequence>
<reference evidence="2 3" key="1">
    <citation type="submission" date="2019-04" db="EMBL/GenBank/DDBJ databases">
        <authorList>
            <person name="Li Y."/>
            <person name="Wang J."/>
        </authorList>
    </citation>
    <scope>NUCLEOTIDE SEQUENCE [LARGE SCALE GENOMIC DNA]</scope>
    <source>
        <strain evidence="2 3">DSM 14668</strain>
    </source>
</reference>
<dbReference type="Proteomes" id="UP000309215">
    <property type="component" value="Unassembled WGS sequence"/>
</dbReference>
<evidence type="ECO:0000313" key="2">
    <source>
        <dbReference type="EMBL" id="TKD12658.1"/>
    </source>
</evidence>
<comment type="caution">
    <text evidence="2">The sequence shown here is derived from an EMBL/GenBank/DDBJ whole genome shotgun (WGS) entry which is preliminary data.</text>
</comment>
<keyword evidence="2" id="KW-0378">Hydrolase</keyword>
<dbReference type="SUPFAM" id="SSF53474">
    <property type="entry name" value="alpha/beta-Hydrolases"/>
    <property type="match status" value="1"/>
</dbReference>